<keyword evidence="8" id="KW-1185">Reference proteome</keyword>
<name>A0ABM3D797_SALSA</name>
<comment type="subcellular location">
    <subcellularLocation>
        <location evidence="1">Nucleus</location>
    </subcellularLocation>
</comment>
<keyword evidence="4" id="KW-0539">Nucleus</keyword>
<evidence type="ECO:0000256" key="5">
    <source>
        <dbReference type="PROSITE-ProRule" id="PRU00176"/>
    </source>
</evidence>
<evidence type="ECO:0000256" key="1">
    <source>
        <dbReference type="ARBA" id="ARBA00004123"/>
    </source>
</evidence>
<feature type="compositionally biased region" description="Basic and acidic residues" evidence="6">
    <location>
        <begin position="50"/>
        <end position="63"/>
    </location>
</feature>
<evidence type="ECO:0000256" key="3">
    <source>
        <dbReference type="ARBA" id="ARBA00022884"/>
    </source>
</evidence>
<protein>
    <submittedName>
        <fullName evidence="9">RNA-binding protein 28-like</fullName>
    </submittedName>
</protein>
<dbReference type="Gene3D" id="3.30.70.330">
    <property type="match status" value="2"/>
</dbReference>
<evidence type="ECO:0000256" key="4">
    <source>
        <dbReference type="ARBA" id="ARBA00023242"/>
    </source>
</evidence>
<dbReference type="InterPro" id="IPR000504">
    <property type="entry name" value="RRM_dom"/>
</dbReference>
<evidence type="ECO:0000256" key="2">
    <source>
        <dbReference type="ARBA" id="ARBA00022737"/>
    </source>
</evidence>
<dbReference type="PANTHER" id="PTHR48039">
    <property type="entry name" value="RNA-BINDING MOTIF PROTEIN 14B"/>
    <property type="match status" value="1"/>
</dbReference>
<dbReference type="Proteomes" id="UP001652741">
    <property type="component" value="Chromosome ssa17"/>
</dbReference>
<keyword evidence="2" id="KW-0677">Repeat</keyword>
<dbReference type="Pfam" id="PF00076">
    <property type="entry name" value="RRM_1"/>
    <property type="match status" value="1"/>
</dbReference>
<feature type="domain" description="RRM" evidence="7">
    <location>
        <begin position="143"/>
        <end position="227"/>
    </location>
</feature>
<organism evidence="8 9">
    <name type="scientific">Salmo salar</name>
    <name type="common">Atlantic salmon</name>
    <dbReference type="NCBI Taxonomy" id="8030"/>
    <lineage>
        <taxon>Eukaryota</taxon>
        <taxon>Metazoa</taxon>
        <taxon>Chordata</taxon>
        <taxon>Craniata</taxon>
        <taxon>Vertebrata</taxon>
        <taxon>Euteleostomi</taxon>
        <taxon>Actinopterygii</taxon>
        <taxon>Neopterygii</taxon>
        <taxon>Teleostei</taxon>
        <taxon>Protacanthopterygii</taxon>
        <taxon>Salmoniformes</taxon>
        <taxon>Salmonidae</taxon>
        <taxon>Salmoninae</taxon>
        <taxon>Salmo</taxon>
    </lineage>
</organism>
<feature type="compositionally biased region" description="Acidic residues" evidence="6">
    <location>
        <begin position="101"/>
        <end position="128"/>
    </location>
</feature>
<dbReference type="GeneID" id="106561211"/>
<dbReference type="RefSeq" id="XP_045554694.1">
    <property type="nucleotide sequence ID" value="XM_045698738.1"/>
</dbReference>
<feature type="domain" description="RRM" evidence="7">
    <location>
        <begin position="1"/>
        <end position="39"/>
    </location>
</feature>
<keyword evidence="3 5" id="KW-0694">RNA-binding</keyword>
<dbReference type="SMART" id="SM00360">
    <property type="entry name" value="RRM"/>
    <property type="match status" value="1"/>
</dbReference>
<evidence type="ECO:0000313" key="9">
    <source>
        <dbReference type="RefSeq" id="XP_045554694.1"/>
    </source>
</evidence>
<reference evidence="9" key="1">
    <citation type="submission" date="2025-08" db="UniProtKB">
        <authorList>
            <consortium name="RefSeq"/>
        </authorList>
    </citation>
    <scope>IDENTIFICATION</scope>
</reference>
<dbReference type="PANTHER" id="PTHR48039:SF5">
    <property type="entry name" value="RNA-BINDING PROTEIN 28"/>
    <property type="match status" value="1"/>
</dbReference>
<evidence type="ECO:0000256" key="6">
    <source>
        <dbReference type="SAM" id="MobiDB-lite"/>
    </source>
</evidence>
<dbReference type="SUPFAM" id="SSF54928">
    <property type="entry name" value="RNA-binding domain, RBD"/>
    <property type="match status" value="2"/>
</dbReference>
<sequence>MRGFAFVQFKNVLKAGKALKAINLKEVKGRQVAVDWAVAKDKFVATQPGAKKEEKVTAEKPAPESDSEEEEEVEENKVISKSAQHPDTPSEEEGVEKNDDAESQGADDDEKSDLGSDEDNDEDDDCEDSANRKPLPSDVNEGKTIFIRNLSFDTEEEGLEEVLLQYGELKYIKICLHPDTEHSKGIAFAQFKSKEAAEKCIAAAEDESESEGIRVDGRKLNIVAAVSREDAVKLKDKRSKHIQGPGTSTWLHLHLHLSHLGDALIQSDLQIGAFTL</sequence>
<dbReference type="InterPro" id="IPR051945">
    <property type="entry name" value="RRM_MRD1_RNA_proc_ribogen"/>
</dbReference>
<evidence type="ECO:0000313" key="8">
    <source>
        <dbReference type="Proteomes" id="UP001652741"/>
    </source>
</evidence>
<feature type="region of interest" description="Disordered" evidence="6">
    <location>
        <begin position="43"/>
        <end position="139"/>
    </location>
</feature>
<accession>A0ABM3D797</accession>
<proteinExistence type="predicted"/>
<gene>
    <name evidence="9" type="primary">LOC106561211</name>
</gene>
<evidence type="ECO:0000259" key="7">
    <source>
        <dbReference type="PROSITE" id="PS50102"/>
    </source>
</evidence>
<dbReference type="CDD" id="cd12415">
    <property type="entry name" value="RRM3_RBM28_like"/>
    <property type="match status" value="1"/>
</dbReference>
<dbReference type="InterPro" id="IPR035979">
    <property type="entry name" value="RBD_domain_sf"/>
</dbReference>
<dbReference type="PROSITE" id="PS50102">
    <property type="entry name" value="RRM"/>
    <property type="match status" value="2"/>
</dbReference>
<dbReference type="InterPro" id="IPR012677">
    <property type="entry name" value="Nucleotide-bd_a/b_plait_sf"/>
</dbReference>
<feature type="compositionally biased region" description="Acidic residues" evidence="6">
    <location>
        <begin position="65"/>
        <end position="74"/>
    </location>
</feature>